<dbReference type="EMBL" id="FORX01000020">
    <property type="protein sequence ID" value="SFK31975.1"/>
    <property type="molecule type" value="Genomic_DNA"/>
</dbReference>
<name>A0A1I3YJI0_9BACT</name>
<accession>A0A1I3YJI0</accession>
<sequence>MPVRHNPPGTPLPDDHPLKGGCIIFGMKPPKAWLERQAAKKLAAQELTSTPEQEKSSPVKE</sequence>
<organism evidence="1 2">
    <name type="scientific">Desulfomicrobium apsheronum</name>
    <dbReference type="NCBI Taxonomy" id="52560"/>
    <lineage>
        <taxon>Bacteria</taxon>
        <taxon>Pseudomonadati</taxon>
        <taxon>Thermodesulfobacteriota</taxon>
        <taxon>Desulfovibrionia</taxon>
        <taxon>Desulfovibrionales</taxon>
        <taxon>Desulfomicrobiaceae</taxon>
        <taxon>Desulfomicrobium</taxon>
    </lineage>
</organism>
<proteinExistence type="predicted"/>
<gene>
    <name evidence="1" type="ORF">SAMN04488082_12051</name>
</gene>
<evidence type="ECO:0000313" key="2">
    <source>
        <dbReference type="Proteomes" id="UP000198635"/>
    </source>
</evidence>
<evidence type="ECO:0000313" key="1">
    <source>
        <dbReference type="EMBL" id="SFK31975.1"/>
    </source>
</evidence>
<dbReference type="Proteomes" id="UP000198635">
    <property type="component" value="Unassembled WGS sequence"/>
</dbReference>
<protein>
    <submittedName>
        <fullName evidence="1">Uncharacterized protein</fullName>
    </submittedName>
</protein>
<keyword evidence="2" id="KW-1185">Reference proteome</keyword>
<dbReference type="AlphaFoldDB" id="A0A1I3YJI0"/>
<dbReference type="STRING" id="52560.SAMN04488082_12051"/>
<reference evidence="2" key="1">
    <citation type="submission" date="2016-10" db="EMBL/GenBank/DDBJ databases">
        <authorList>
            <person name="Varghese N."/>
            <person name="Submissions S."/>
        </authorList>
    </citation>
    <scope>NUCLEOTIDE SEQUENCE [LARGE SCALE GENOMIC DNA]</scope>
    <source>
        <strain evidence="2">DSM 5918</strain>
    </source>
</reference>